<dbReference type="EMBL" id="JAMAST010000002">
    <property type="protein sequence ID" value="MCL1631075.1"/>
    <property type="molecule type" value="Genomic_DNA"/>
</dbReference>
<keyword evidence="1" id="KW-1133">Transmembrane helix</keyword>
<dbReference type="Proteomes" id="UP001203004">
    <property type="component" value="Unassembled WGS sequence"/>
</dbReference>
<feature type="transmembrane region" description="Helical" evidence="1">
    <location>
        <begin position="91"/>
        <end position="112"/>
    </location>
</feature>
<gene>
    <name evidence="3" type="ORF">M3N64_03825</name>
</gene>
<organism evidence="3 4">
    <name type="scientific">Sporolactobacillus mangiferae</name>
    <dbReference type="NCBI Taxonomy" id="2940498"/>
    <lineage>
        <taxon>Bacteria</taxon>
        <taxon>Bacillati</taxon>
        <taxon>Bacillota</taxon>
        <taxon>Bacilli</taxon>
        <taxon>Bacillales</taxon>
        <taxon>Sporolactobacillaceae</taxon>
        <taxon>Sporolactobacillus</taxon>
    </lineage>
</organism>
<feature type="transmembrane region" description="Helical" evidence="1">
    <location>
        <begin position="188"/>
        <end position="210"/>
    </location>
</feature>
<comment type="caution">
    <text evidence="3">The sequence shown here is derived from an EMBL/GenBank/DDBJ whole genome shotgun (WGS) entry which is preliminary data.</text>
</comment>
<dbReference type="InterPro" id="IPR036938">
    <property type="entry name" value="PAP2/HPO_sf"/>
</dbReference>
<keyword evidence="1" id="KW-0812">Transmembrane</keyword>
<feature type="transmembrane region" description="Helical" evidence="1">
    <location>
        <begin position="12"/>
        <end position="31"/>
    </location>
</feature>
<evidence type="ECO:0000313" key="4">
    <source>
        <dbReference type="Proteomes" id="UP001203004"/>
    </source>
</evidence>
<evidence type="ECO:0000313" key="3">
    <source>
        <dbReference type="EMBL" id="MCL1631075.1"/>
    </source>
</evidence>
<accession>A0ABT0M9Q2</accession>
<protein>
    <submittedName>
        <fullName evidence="3">Phosphatase PAP2 family protein</fullName>
    </submittedName>
</protein>
<name>A0ABT0M9Q2_9BACL</name>
<feature type="transmembrane region" description="Helical" evidence="1">
    <location>
        <begin position="132"/>
        <end position="150"/>
    </location>
</feature>
<dbReference type="Gene3D" id="1.20.144.10">
    <property type="entry name" value="Phosphatidic acid phosphatase type 2/haloperoxidase"/>
    <property type="match status" value="1"/>
</dbReference>
<dbReference type="PANTHER" id="PTHR14969">
    <property type="entry name" value="SPHINGOSINE-1-PHOSPHATE PHOSPHOHYDROLASE"/>
    <property type="match status" value="1"/>
</dbReference>
<dbReference type="RefSeq" id="WP_249098281.1">
    <property type="nucleotide sequence ID" value="NZ_JAMAST010000002.1"/>
</dbReference>
<dbReference type="SUPFAM" id="SSF48317">
    <property type="entry name" value="Acid phosphatase/Vanadium-dependent haloperoxidase"/>
    <property type="match status" value="1"/>
</dbReference>
<evidence type="ECO:0000256" key="1">
    <source>
        <dbReference type="SAM" id="Phobius"/>
    </source>
</evidence>
<evidence type="ECO:0000259" key="2">
    <source>
        <dbReference type="SMART" id="SM00014"/>
    </source>
</evidence>
<dbReference type="Pfam" id="PF01569">
    <property type="entry name" value="PAP2"/>
    <property type="match status" value="1"/>
</dbReference>
<keyword evidence="4" id="KW-1185">Reference proteome</keyword>
<feature type="domain" description="Phosphatidic acid phosphatase type 2/haloperoxidase" evidence="2">
    <location>
        <begin position="88"/>
        <end position="203"/>
    </location>
</feature>
<feature type="transmembrane region" description="Helical" evidence="1">
    <location>
        <begin position="65"/>
        <end position="84"/>
    </location>
</feature>
<dbReference type="InterPro" id="IPR000326">
    <property type="entry name" value="PAP2/HPO"/>
</dbReference>
<feature type="transmembrane region" description="Helical" evidence="1">
    <location>
        <begin position="157"/>
        <end position="176"/>
    </location>
</feature>
<proteinExistence type="predicted"/>
<sequence length="214" mass="24589">MGEKKRGEALVPWLWTGMICALVFLILVIVIRQPAIQAFDRMLIKSLDLIRTPELISFFKKITNMASSNFLFFLIALFMVYFLLRKKFMPLILLPAVFLIERYANSVLKHWVMRNRPPFPHLVHETGYSFPSGHAMNASTVYGLLILLMLPLIKTRWIRVAWAVVGLTLILLIGFSRPFLRVHYFTDIIAGYCAGGVLISLSAIALIFVYNRKR</sequence>
<dbReference type="PANTHER" id="PTHR14969:SF13">
    <property type="entry name" value="AT30094P"/>
    <property type="match status" value="1"/>
</dbReference>
<dbReference type="SMART" id="SM00014">
    <property type="entry name" value="acidPPc"/>
    <property type="match status" value="1"/>
</dbReference>
<keyword evidence="1" id="KW-0472">Membrane</keyword>
<reference evidence="3 4" key="1">
    <citation type="submission" date="2022-05" db="EMBL/GenBank/DDBJ databases">
        <title>Sporolactobacillus sp nov CPB3-1, isolated from tree bark (Mangifera indica L.).</title>
        <authorList>
            <person name="Phuengjayaem S."/>
            <person name="Tanasupawat S."/>
        </authorList>
    </citation>
    <scope>NUCLEOTIDE SEQUENCE [LARGE SCALE GENOMIC DNA]</scope>
    <source>
        <strain evidence="3 4">CPB3-1</strain>
    </source>
</reference>
<dbReference type="CDD" id="cd03392">
    <property type="entry name" value="PAP2_like_2"/>
    <property type="match status" value="1"/>
</dbReference>